<dbReference type="Pfam" id="PF04182">
    <property type="entry name" value="B-block_TFIIIC"/>
    <property type="match status" value="1"/>
</dbReference>
<evidence type="ECO:0000313" key="10">
    <source>
        <dbReference type="Proteomes" id="UP000019384"/>
    </source>
</evidence>
<proteinExistence type="predicted"/>
<dbReference type="GO" id="GO:0003677">
    <property type="term" value="F:DNA binding"/>
    <property type="evidence" value="ECO:0007669"/>
    <property type="project" value="UniProtKB-KW"/>
</dbReference>
<evidence type="ECO:0000256" key="4">
    <source>
        <dbReference type="ARBA" id="ARBA00023163"/>
    </source>
</evidence>
<protein>
    <submittedName>
        <fullName evidence="9">Uncharacterized protein</fullName>
    </submittedName>
</protein>
<feature type="domain" description="Transcription factor tau subunit sfc3/Tfc3 C-terminal" evidence="8">
    <location>
        <begin position="812"/>
        <end position="1200"/>
    </location>
</feature>
<dbReference type="EMBL" id="HG793126">
    <property type="protein sequence ID" value="CDK25920.1"/>
    <property type="molecule type" value="Genomic_DNA"/>
</dbReference>
<keyword evidence="10" id="KW-1185">Reference proteome</keyword>
<dbReference type="InterPro" id="IPR044210">
    <property type="entry name" value="Tfc3-like"/>
</dbReference>
<dbReference type="GeneID" id="34519318"/>
<dbReference type="GO" id="GO:0005634">
    <property type="term" value="C:nucleus"/>
    <property type="evidence" value="ECO:0007669"/>
    <property type="project" value="UniProtKB-SubCell"/>
</dbReference>
<keyword evidence="2" id="KW-0597">Phosphoprotein</keyword>
<comment type="subcellular location">
    <subcellularLocation>
        <location evidence="1">Nucleus</location>
    </subcellularLocation>
</comment>
<dbReference type="PANTHER" id="PTHR15180">
    <property type="entry name" value="GENERAL TRANSCRIPTION FACTOR 3C POLYPEPTIDE 1"/>
    <property type="match status" value="1"/>
</dbReference>
<dbReference type="RefSeq" id="XP_022457930.1">
    <property type="nucleotide sequence ID" value="XM_022604116.1"/>
</dbReference>
<gene>
    <name evidence="9" type="ORF">KUCA_T00001891001</name>
</gene>
<reference evidence="9" key="2">
    <citation type="submission" date="2014-02" db="EMBL/GenBank/DDBJ databases">
        <title>Complete DNA sequence of /Kuraishia capsulata/ illustrates novel genomic features among budding yeasts (/Saccharomycotina/).</title>
        <authorList>
            <person name="Morales L."/>
            <person name="Noel B."/>
            <person name="Porcel B."/>
            <person name="Marcet-Houben M."/>
            <person name="Hullo M-F."/>
            <person name="Sacerdot C."/>
            <person name="Tekaia F."/>
            <person name="Leh-Louis V."/>
            <person name="Despons L."/>
            <person name="Khanna V."/>
            <person name="Aury J-M."/>
            <person name="Barbe V."/>
            <person name="Couloux A."/>
            <person name="Labadie K."/>
            <person name="Pelletier E."/>
            <person name="Souciet J-L."/>
            <person name="Boekhout T."/>
            <person name="Gabaldon T."/>
            <person name="Wincker P."/>
            <person name="Dujon B."/>
        </authorList>
    </citation>
    <scope>NUCLEOTIDE SEQUENCE</scope>
    <source>
        <strain evidence="9">CBS 1993</strain>
    </source>
</reference>
<dbReference type="AlphaFoldDB" id="W6MUU1"/>
<dbReference type="InterPro" id="IPR035625">
    <property type="entry name" value="Tfc3-like_eWH"/>
</dbReference>
<dbReference type="GO" id="GO:0042791">
    <property type="term" value="P:5S class rRNA transcription by RNA polymerase III"/>
    <property type="evidence" value="ECO:0007669"/>
    <property type="project" value="TreeGrafter"/>
</dbReference>
<accession>W6MUU1</accession>
<feature type="region of interest" description="Disordered" evidence="6">
    <location>
        <begin position="483"/>
        <end position="506"/>
    </location>
</feature>
<dbReference type="InterPro" id="IPR036390">
    <property type="entry name" value="WH_DNA-bd_sf"/>
</dbReference>
<evidence type="ECO:0000256" key="6">
    <source>
        <dbReference type="SAM" id="MobiDB-lite"/>
    </source>
</evidence>
<feature type="compositionally biased region" description="Basic residues" evidence="6">
    <location>
        <begin position="485"/>
        <end position="494"/>
    </location>
</feature>
<keyword evidence="3" id="KW-0238">DNA-binding</keyword>
<organism evidence="9 10">
    <name type="scientific">Kuraishia capsulata CBS 1993</name>
    <dbReference type="NCBI Taxonomy" id="1382522"/>
    <lineage>
        <taxon>Eukaryota</taxon>
        <taxon>Fungi</taxon>
        <taxon>Dikarya</taxon>
        <taxon>Ascomycota</taxon>
        <taxon>Saccharomycotina</taxon>
        <taxon>Pichiomycetes</taxon>
        <taxon>Pichiales</taxon>
        <taxon>Pichiaceae</taxon>
        <taxon>Kuraishia</taxon>
    </lineage>
</organism>
<dbReference type="InterPro" id="IPR007309">
    <property type="entry name" value="TFIIIC_Bblock-bd"/>
</dbReference>
<feature type="domain" description="B-block binding subunit of TFIIIC" evidence="7">
    <location>
        <begin position="113"/>
        <end position="178"/>
    </location>
</feature>
<dbReference type="PANTHER" id="PTHR15180:SF1">
    <property type="entry name" value="GENERAL TRANSCRIPTION FACTOR 3C POLYPEPTIDE 1"/>
    <property type="match status" value="1"/>
</dbReference>
<sequence length="1246" mass="140710">MPLRSPNEIVELIIEDLAYEGPQGLTIDGLWNLVKTIHPALDEFYKKLIWRWLTRDSRLLVYGGKDLITTNILDVASLQEEYGEDLKVAASEEWQWNFLTNGTSRKNTAIAGLAFDLLRAIAKSRDQGITSMKLAEVTGQDPRSLTGRLNNLESNAFIMRVPITKPQKSYVLVHEKFWQQYKSANTELIMMNSGMGICKSILQELKTAKNGVRVYTDLRDQLKMKEKGDKRRFTKLVNFLISKNCLEKLFISLEEGGKNFLALQYHRDLSDDTDEASDLLSAEPEEEEEEIDEDVLDSLFEKTRFTKSHYLNTFFPIQDQILELVRSGGERGLPAMKLASLLIGKNGSRYLSRYLLFTSTEKASKVPNDYVIIRGYDFAGKVKFYRYLTQTNFLSRQQKTINEPADLTFGVVPEPKRSLVELSASSFDSLTPTVDTVLLPDGSWWPYWSQYQGTRLARFASTQNVCQKPQVVSFKLPDESSVKMKNGRMKPTLKPRKEGRPSPSPAAISVAAEVGSTVANSSVAEASSEPSESFMKPTVVGGSDYRISSLRLGPIGSLAQVRTPKTKFESFKSRKRQDVIVGMVKKDGALITGKSLLIELDNVLGSSTVTDKKTLYRDLEVLREKGLVRLEQAGDGSKSRYLVISTQNTPSQSKLDRLKAQALEQTTAGPTESKKLENANLLAKRPDLKQIILKDVSLYSPLPTFPTTPRSSSKSYSTPGPLALQDSLLQEEENTPATTPVKKPKKKRACTLPREDDPVGPILQERRRKRAVKTEEGDDSFVTSERKRKKSVPSSSANHSFEAIKKRTRTSLHVDLADAVMILRTIVISQSLSPKEAVDWVQISSFFNADGITPELLRKKWPSLRRLFGPDVLQKTHSLWRKLLFANIDSGRITHEMIANCDLHSLIKLWDDIGLETIEIDDIPLFVSGEENERVYDFKSETLPKRDVFYREPITIAEREEQYKNTSFDFPNKPLQDEAEESNELLLTKTALKALFATDASKFDAKRAKKLFEDFGEDLCRTALTELEQERQIVFLGKDSQIKFELSDKAFGNTELRIDAEFLKTASEFCEVLESASSSRKGLLLSAISPNSTYAPLINLLAEQHVKCTRIDYPVSEMFQGYSSRSMVREKLESDFILSDVQLEESEEISIKVAPVPAGRPCSRLWIDLQGDINTEVWVNCIVLVLNQVLFRPGVTSTEILKRVQPSLAPLEVQDILTWLRDKNAIKKGDFDSHWVQPRWFKVLSV</sequence>
<dbReference type="SUPFAM" id="SSF46785">
    <property type="entry name" value="Winged helix' DNA-binding domain"/>
    <property type="match status" value="1"/>
</dbReference>
<evidence type="ECO:0000259" key="7">
    <source>
        <dbReference type="Pfam" id="PF04182"/>
    </source>
</evidence>
<keyword evidence="5" id="KW-0539">Nucleus</keyword>
<dbReference type="InterPro" id="IPR046488">
    <property type="entry name" value="Sfc3/Tfc3_C"/>
</dbReference>
<dbReference type="Proteomes" id="UP000019384">
    <property type="component" value="Unassembled WGS sequence"/>
</dbReference>
<dbReference type="OrthoDB" id="68020at2759"/>
<evidence type="ECO:0000313" key="9">
    <source>
        <dbReference type="EMBL" id="CDK25920.1"/>
    </source>
</evidence>
<evidence type="ECO:0000256" key="5">
    <source>
        <dbReference type="ARBA" id="ARBA00023242"/>
    </source>
</evidence>
<feature type="region of interest" description="Disordered" evidence="6">
    <location>
        <begin position="702"/>
        <end position="800"/>
    </location>
</feature>
<feature type="compositionally biased region" description="Polar residues" evidence="6">
    <location>
        <begin position="705"/>
        <end position="718"/>
    </location>
</feature>
<dbReference type="GO" id="GO:0006384">
    <property type="term" value="P:transcription initiation at RNA polymerase III promoter"/>
    <property type="evidence" value="ECO:0007669"/>
    <property type="project" value="InterPro"/>
</dbReference>
<name>W6MUU1_9ASCO</name>
<dbReference type="CDD" id="cd16169">
    <property type="entry name" value="Tau138_eWH"/>
    <property type="match status" value="1"/>
</dbReference>
<evidence type="ECO:0000256" key="2">
    <source>
        <dbReference type="ARBA" id="ARBA00022553"/>
    </source>
</evidence>
<evidence type="ECO:0000259" key="8">
    <source>
        <dbReference type="Pfam" id="PF20222"/>
    </source>
</evidence>
<dbReference type="HOGENOM" id="CLU_005481_0_0_1"/>
<evidence type="ECO:0000256" key="1">
    <source>
        <dbReference type="ARBA" id="ARBA00004123"/>
    </source>
</evidence>
<keyword evidence="4" id="KW-0804">Transcription</keyword>
<dbReference type="GO" id="GO:0000127">
    <property type="term" value="C:transcription factor TFIIIC complex"/>
    <property type="evidence" value="ECO:0007669"/>
    <property type="project" value="InterPro"/>
</dbReference>
<reference evidence="9" key="1">
    <citation type="submission" date="2013-12" db="EMBL/GenBank/DDBJ databases">
        <authorList>
            <person name="Genoscope - CEA"/>
        </authorList>
    </citation>
    <scope>NUCLEOTIDE SEQUENCE</scope>
    <source>
        <strain evidence="9">CBS 1993</strain>
    </source>
</reference>
<dbReference type="STRING" id="1382522.W6MUU1"/>
<dbReference type="Pfam" id="PF20222">
    <property type="entry name" value="DUF6581"/>
    <property type="match status" value="1"/>
</dbReference>
<evidence type="ECO:0000256" key="3">
    <source>
        <dbReference type="ARBA" id="ARBA00023125"/>
    </source>
</evidence>